<dbReference type="GO" id="GO:0004750">
    <property type="term" value="F:D-ribulose-phosphate 3-epimerase activity"/>
    <property type="evidence" value="ECO:0007669"/>
    <property type="project" value="UniProtKB-UniRule"/>
</dbReference>
<comment type="cofactor">
    <cofactor evidence="3">
        <name>Co(2+)</name>
        <dbReference type="ChEBI" id="CHEBI:48828"/>
    </cofactor>
</comment>
<keyword evidence="13" id="KW-0464">Manganese</keyword>
<comment type="pathway">
    <text evidence="10">Carbohydrate degradation.</text>
</comment>
<dbReference type="SUPFAM" id="SSF51366">
    <property type="entry name" value="Ribulose-phoshate binding barrel"/>
    <property type="match status" value="1"/>
</dbReference>
<evidence type="ECO:0000256" key="7">
    <source>
        <dbReference type="ARBA" id="ARBA00013188"/>
    </source>
</evidence>
<dbReference type="Proteomes" id="UP000294697">
    <property type="component" value="Unassembled WGS sequence"/>
</dbReference>
<feature type="binding site" evidence="10 14">
    <location>
        <position position="64"/>
    </location>
    <ligand>
        <name>substrate</name>
    </ligand>
</feature>
<evidence type="ECO:0000256" key="1">
    <source>
        <dbReference type="ARBA" id="ARBA00001782"/>
    </source>
</evidence>
<comment type="similarity">
    <text evidence="6 10 11">Belongs to the ribulose-phosphate 3-epimerase family.</text>
</comment>
<feature type="active site" description="Proton acceptor" evidence="10 12">
    <location>
        <position position="33"/>
    </location>
</feature>
<dbReference type="EC" id="5.1.3.1" evidence="7 10"/>
<dbReference type="GO" id="GO:0005737">
    <property type="term" value="C:cytoplasm"/>
    <property type="evidence" value="ECO:0007669"/>
    <property type="project" value="UniProtKB-ARBA"/>
</dbReference>
<dbReference type="Pfam" id="PF00834">
    <property type="entry name" value="Ribul_P_3_epim"/>
    <property type="match status" value="1"/>
</dbReference>
<dbReference type="InterPro" id="IPR000056">
    <property type="entry name" value="Ribul_P_3_epim-like"/>
</dbReference>
<comment type="cofactor">
    <cofactor evidence="10 13">
        <name>a divalent metal cation</name>
        <dbReference type="ChEBI" id="CHEBI:60240"/>
    </cofactor>
    <text evidence="10 13">Binds 1 divalent metal cation per subunit.</text>
</comment>
<dbReference type="HAMAP" id="MF_02227">
    <property type="entry name" value="RPE"/>
    <property type="match status" value="1"/>
</dbReference>
<comment type="caution">
    <text evidence="15">The sequence shown here is derived from an EMBL/GenBank/DDBJ whole genome shotgun (WGS) entry which is preliminary data.</text>
</comment>
<evidence type="ECO:0000313" key="16">
    <source>
        <dbReference type="Proteomes" id="UP000294697"/>
    </source>
</evidence>
<feature type="binding site" evidence="10 14">
    <location>
        <position position="8"/>
    </location>
    <ligand>
        <name>substrate</name>
    </ligand>
</feature>
<dbReference type="PANTHER" id="PTHR11749">
    <property type="entry name" value="RIBULOSE-5-PHOSPHATE-3-EPIMERASE"/>
    <property type="match status" value="1"/>
</dbReference>
<reference evidence="15 16" key="1">
    <citation type="submission" date="2019-03" db="EMBL/GenBank/DDBJ databases">
        <title>Subsurface microbial communities from deep shales in Ohio and West Virginia, USA.</title>
        <authorList>
            <person name="Wrighton K."/>
        </authorList>
    </citation>
    <scope>NUCLEOTIDE SEQUENCE [LARGE SCALE GENOMIC DNA]</scope>
    <source>
        <strain evidence="15 16">MSL9.2</strain>
    </source>
</reference>
<comment type="cofactor">
    <cofactor evidence="4">
        <name>Zn(2+)</name>
        <dbReference type="ChEBI" id="CHEBI:29105"/>
    </cofactor>
</comment>
<dbReference type="CDD" id="cd00429">
    <property type="entry name" value="RPE"/>
    <property type="match status" value="1"/>
</dbReference>
<organism evidence="15 16">
    <name type="scientific">Halanaerobium saccharolyticum</name>
    <dbReference type="NCBI Taxonomy" id="43595"/>
    <lineage>
        <taxon>Bacteria</taxon>
        <taxon>Bacillati</taxon>
        <taxon>Bacillota</taxon>
        <taxon>Clostridia</taxon>
        <taxon>Halanaerobiales</taxon>
        <taxon>Halanaerobiaceae</taxon>
        <taxon>Halanaerobium</taxon>
    </lineage>
</organism>
<comment type="function">
    <text evidence="10">Catalyzes the reversible epimerization of D-ribulose 5-phosphate to D-xylulose 5-phosphate.</text>
</comment>
<comment type="catalytic activity">
    <reaction evidence="1 10 11">
        <text>D-ribulose 5-phosphate = D-xylulose 5-phosphate</text>
        <dbReference type="Rhea" id="RHEA:13677"/>
        <dbReference type="ChEBI" id="CHEBI:57737"/>
        <dbReference type="ChEBI" id="CHEBI:58121"/>
        <dbReference type="EC" id="5.1.3.1"/>
    </reaction>
</comment>
<proteinExistence type="inferred from homology"/>
<dbReference type="NCBIfam" id="NF004076">
    <property type="entry name" value="PRK05581.1-4"/>
    <property type="match status" value="1"/>
</dbReference>
<comment type="cofactor">
    <cofactor evidence="2">
        <name>Mn(2+)</name>
        <dbReference type="ChEBI" id="CHEBI:29035"/>
    </cofactor>
</comment>
<sequence>MKTEFAPSLLASDFSQLKDQIQLVKDADYLHLDVMDGVYVPNITFGPGLISSIRKHSQLPFDTHLMITRPERYIKDFAEAGSDILTVHLEATDHIHRVIQLIKDQGIKAGVSLNPATSLASLEYILPELDQVLIMSVNPGFGGQSYIPQMTEKINKLNKMIAANNYNCKIEVDGGIKTYNLKEIVKAGADIIVAGSAIFGAADPGKTLSEMRSIAADV</sequence>
<evidence type="ECO:0000256" key="10">
    <source>
        <dbReference type="HAMAP-Rule" id="MF_02227"/>
    </source>
</evidence>
<name>A0A4R7YPM6_9FIRM</name>
<feature type="binding site" evidence="10 14">
    <location>
        <begin position="195"/>
        <end position="196"/>
    </location>
    <ligand>
        <name>substrate</name>
    </ligand>
</feature>
<dbReference type="NCBIfam" id="TIGR01163">
    <property type="entry name" value="rpe"/>
    <property type="match status" value="1"/>
</dbReference>
<evidence type="ECO:0000256" key="11">
    <source>
        <dbReference type="PIRNR" id="PIRNR001461"/>
    </source>
</evidence>
<protein>
    <recommendedName>
        <fullName evidence="7 10">Ribulose-phosphate 3-epimerase</fullName>
        <ecNumber evidence="7 10">5.1.3.1</ecNumber>
    </recommendedName>
</protein>
<keyword evidence="13" id="KW-0862">Zinc</keyword>
<dbReference type="FunFam" id="3.20.20.70:FF:000004">
    <property type="entry name" value="Ribulose-phosphate 3-epimerase"/>
    <property type="match status" value="1"/>
</dbReference>
<keyword evidence="13" id="KW-0170">Cobalt</keyword>
<dbReference type="Gene3D" id="3.20.20.70">
    <property type="entry name" value="Aldolase class I"/>
    <property type="match status" value="1"/>
</dbReference>
<evidence type="ECO:0000256" key="13">
    <source>
        <dbReference type="PIRSR" id="PIRSR001461-2"/>
    </source>
</evidence>
<evidence type="ECO:0000256" key="3">
    <source>
        <dbReference type="ARBA" id="ARBA00001941"/>
    </source>
</evidence>
<dbReference type="InterPro" id="IPR011060">
    <property type="entry name" value="RibuloseP-bd_barrel"/>
</dbReference>
<evidence type="ECO:0000256" key="12">
    <source>
        <dbReference type="PIRSR" id="PIRSR001461-1"/>
    </source>
</evidence>
<keyword evidence="8 10" id="KW-0479">Metal-binding</keyword>
<dbReference type="PROSITE" id="PS01085">
    <property type="entry name" value="RIBUL_P_3_EPIMER_1"/>
    <property type="match status" value="1"/>
</dbReference>
<dbReference type="InterPro" id="IPR026019">
    <property type="entry name" value="Ribul_P_3_epim"/>
</dbReference>
<dbReference type="OrthoDB" id="1645589at2"/>
<evidence type="ECO:0000256" key="2">
    <source>
        <dbReference type="ARBA" id="ARBA00001936"/>
    </source>
</evidence>
<dbReference type="AlphaFoldDB" id="A0A4R7YPM6"/>
<feature type="binding site" evidence="14">
    <location>
        <position position="175"/>
    </location>
    <ligand>
        <name>substrate</name>
    </ligand>
</feature>
<dbReference type="PIRSF" id="PIRSF001461">
    <property type="entry name" value="RPE"/>
    <property type="match status" value="1"/>
</dbReference>
<feature type="binding site" evidence="10">
    <location>
        <begin position="173"/>
        <end position="175"/>
    </location>
    <ligand>
        <name>substrate</name>
    </ligand>
</feature>
<dbReference type="GO" id="GO:0006098">
    <property type="term" value="P:pentose-phosphate shunt"/>
    <property type="evidence" value="ECO:0007669"/>
    <property type="project" value="UniProtKB-UniRule"/>
</dbReference>
<feature type="binding site" evidence="10 13">
    <location>
        <position position="33"/>
    </location>
    <ligand>
        <name>a divalent metal cation</name>
        <dbReference type="ChEBI" id="CHEBI:60240"/>
    </ligand>
</feature>
<dbReference type="InterPro" id="IPR013785">
    <property type="entry name" value="Aldolase_TIM"/>
</dbReference>
<feature type="binding site" evidence="10 14">
    <location>
        <begin position="140"/>
        <end position="143"/>
    </location>
    <ligand>
        <name>substrate</name>
    </ligand>
</feature>
<feature type="binding site" evidence="10 13">
    <location>
        <position position="31"/>
    </location>
    <ligand>
        <name>a divalent metal cation</name>
        <dbReference type="ChEBI" id="CHEBI:60240"/>
    </ligand>
</feature>
<evidence type="ECO:0000256" key="8">
    <source>
        <dbReference type="ARBA" id="ARBA00022723"/>
    </source>
</evidence>
<evidence type="ECO:0000256" key="5">
    <source>
        <dbReference type="ARBA" id="ARBA00001954"/>
    </source>
</evidence>
<dbReference type="GO" id="GO:0019323">
    <property type="term" value="P:pentose catabolic process"/>
    <property type="evidence" value="ECO:0007669"/>
    <property type="project" value="UniProtKB-UniRule"/>
</dbReference>
<evidence type="ECO:0000256" key="9">
    <source>
        <dbReference type="ARBA" id="ARBA00023235"/>
    </source>
</evidence>
<dbReference type="RefSeq" id="WP_111573470.1">
    <property type="nucleotide sequence ID" value="NZ_QLME01000038.1"/>
</dbReference>
<accession>A0A4R7YPM6</accession>
<keyword evidence="10 11" id="KW-0119">Carbohydrate metabolism</keyword>
<feature type="binding site" evidence="10 13">
    <location>
        <position position="64"/>
    </location>
    <ligand>
        <name>a divalent metal cation</name>
        <dbReference type="ChEBI" id="CHEBI:60240"/>
    </ligand>
</feature>
<dbReference type="GO" id="GO:0046872">
    <property type="term" value="F:metal ion binding"/>
    <property type="evidence" value="ECO:0007669"/>
    <property type="project" value="UniProtKB-UniRule"/>
</dbReference>
<comment type="cofactor">
    <cofactor evidence="5">
        <name>Fe(2+)</name>
        <dbReference type="ChEBI" id="CHEBI:29033"/>
    </cofactor>
</comment>
<evidence type="ECO:0000256" key="6">
    <source>
        <dbReference type="ARBA" id="ARBA00009541"/>
    </source>
</evidence>
<keyword evidence="9 10" id="KW-0413">Isomerase</keyword>
<feature type="active site" description="Proton donor" evidence="10 12">
    <location>
        <position position="173"/>
    </location>
</feature>
<evidence type="ECO:0000313" key="15">
    <source>
        <dbReference type="EMBL" id="TDV97644.1"/>
    </source>
</evidence>
<evidence type="ECO:0000256" key="14">
    <source>
        <dbReference type="PIRSR" id="PIRSR001461-3"/>
    </source>
</evidence>
<dbReference type="EMBL" id="SODA01000042">
    <property type="protein sequence ID" value="TDV97644.1"/>
    <property type="molecule type" value="Genomic_DNA"/>
</dbReference>
<gene>
    <name evidence="10" type="primary">rpe</name>
    <name evidence="15" type="ORF">C8C77_1424</name>
</gene>
<feature type="binding site" evidence="10 13">
    <location>
        <position position="173"/>
    </location>
    <ligand>
        <name>a divalent metal cation</name>
        <dbReference type="ChEBI" id="CHEBI:60240"/>
    </ligand>
</feature>
<evidence type="ECO:0000256" key="4">
    <source>
        <dbReference type="ARBA" id="ARBA00001947"/>
    </source>
</evidence>